<accession>A0A090FZH9</accession>
<reference evidence="2 3" key="1">
    <citation type="submission" date="2014-08" db="EMBL/GenBank/DDBJ databases">
        <authorList>
            <person name="Moulin Lionel"/>
        </authorList>
    </citation>
    <scope>NUCLEOTIDE SEQUENCE [LARGE SCALE GENOMIC DNA]</scope>
</reference>
<feature type="compositionally biased region" description="Basic and acidic residues" evidence="1">
    <location>
        <begin position="214"/>
        <end position="226"/>
    </location>
</feature>
<organism evidence="2 3">
    <name type="scientific">Mesorhizobium plurifarium</name>
    <dbReference type="NCBI Taxonomy" id="69974"/>
    <lineage>
        <taxon>Bacteria</taxon>
        <taxon>Pseudomonadati</taxon>
        <taxon>Pseudomonadota</taxon>
        <taxon>Alphaproteobacteria</taxon>
        <taxon>Hyphomicrobiales</taxon>
        <taxon>Phyllobacteriaceae</taxon>
        <taxon>Mesorhizobium</taxon>
    </lineage>
</organism>
<feature type="region of interest" description="Disordered" evidence="1">
    <location>
        <begin position="195"/>
        <end position="234"/>
    </location>
</feature>
<dbReference type="AlphaFoldDB" id="A0A090FZH9"/>
<evidence type="ECO:0000313" key="3">
    <source>
        <dbReference type="Proteomes" id="UP000046122"/>
    </source>
</evidence>
<evidence type="ECO:0000256" key="1">
    <source>
        <dbReference type="SAM" id="MobiDB-lite"/>
    </source>
</evidence>
<protein>
    <submittedName>
        <fullName evidence="2">Uncharacterized protein</fullName>
    </submittedName>
</protein>
<sequence>MLRPGAVTCFRGVEAIGGKAGFGVGDRQPRGGNGAALVAEPHAHPVHFRGADLEDSAEQWRHCRRAGEFRHRRPDHACFRPFGAQRVEQAAELLLESRHGMEVLGVVGADSEHDMRPGIGRQVGQDIIADLAGGRRIEAGGAPAHGAAGAFGDQAGELRGKPVFGLLDADRRCRGIAQDQQGDRRRLARYFVQDRASRRQHAGGAPAHAEALPDIDRESEPGEKGKQALHGGSVTVKVKPLAHVSSEVNEADYAQQSGRSALLSWYSSWRRTQSIRL</sequence>
<gene>
    <name evidence="2" type="ORF">MPL3365_10046</name>
</gene>
<proteinExistence type="predicted"/>
<evidence type="ECO:0000313" key="2">
    <source>
        <dbReference type="EMBL" id="CDX48810.1"/>
    </source>
</evidence>
<dbReference type="EMBL" id="CCNE01000001">
    <property type="protein sequence ID" value="CDX48810.1"/>
    <property type="molecule type" value="Genomic_DNA"/>
</dbReference>
<name>A0A090FZH9_MESPL</name>
<dbReference type="Proteomes" id="UP000046122">
    <property type="component" value="Unassembled WGS sequence"/>
</dbReference>